<dbReference type="Proteomes" id="UP000001861">
    <property type="component" value="Unassembled WGS sequence"/>
</dbReference>
<evidence type="ECO:0000313" key="2">
    <source>
        <dbReference type="Proteomes" id="UP000001861"/>
    </source>
</evidence>
<dbReference type="EMBL" id="AACS02000007">
    <property type="protein sequence ID" value="EAU90122.1"/>
    <property type="molecule type" value="Genomic_DNA"/>
</dbReference>
<proteinExistence type="predicted"/>
<sequence>MKFAQNLSVTSSLPAEDVERIKQWIAAMVGDFECQNPNMVDKYYEEGGRLEIPGGQTITGKDMLRSHYAWMFKGANQTKWTLHTANIAGNQIYLGLKGVVSNKHKAVEPTLNMLLEKDMNSSKIKAMRLFGEDVMSMYDTMGLQTAGSPAPGVANVTRSFN</sequence>
<dbReference type="RefSeq" id="XP_001831589.1">
    <property type="nucleotide sequence ID" value="XM_001831537.1"/>
</dbReference>
<dbReference type="Gene3D" id="3.10.450.50">
    <property type="match status" value="1"/>
</dbReference>
<reference evidence="1 2" key="1">
    <citation type="journal article" date="2010" name="Proc. Natl. Acad. Sci. U.S.A.">
        <title>Insights into evolution of multicellular fungi from the assembled chromosomes of the mushroom Coprinopsis cinerea (Coprinus cinereus).</title>
        <authorList>
            <person name="Stajich J.E."/>
            <person name="Wilke S.K."/>
            <person name="Ahren D."/>
            <person name="Au C.H."/>
            <person name="Birren B.W."/>
            <person name="Borodovsky M."/>
            <person name="Burns C."/>
            <person name="Canback B."/>
            <person name="Casselton L.A."/>
            <person name="Cheng C.K."/>
            <person name="Deng J."/>
            <person name="Dietrich F.S."/>
            <person name="Fargo D.C."/>
            <person name="Farman M.L."/>
            <person name="Gathman A.C."/>
            <person name="Goldberg J."/>
            <person name="Guigo R."/>
            <person name="Hoegger P.J."/>
            <person name="Hooker J.B."/>
            <person name="Huggins A."/>
            <person name="James T.Y."/>
            <person name="Kamada T."/>
            <person name="Kilaru S."/>
            <person name="Kodira C."/>
            <person name="Kues U."/>
            <person name="Kupfer D."/>
            <person name="Kwan H.S."/>
            <person name="Lomsadze A."/>
            <person name="Li W."/>
            <person name="Lilly W.W."/>
            <person name="Ma L.J."/>
            <person name="Mackey A.J."/>
            <person name="Manning G."/>
            <person name="Martin F."/>
            <person name="Muraguchi H."/>
            <person name="Natvig D.O."/>
            <person name="Palmerini H."/>
            <person name="Ramesh M.A."/>
            <person name="Rehmeyer C.J."/>
            <person name="Roe B.A."/>
            <person name="Shenoy N."/>
            <person name="Stanke M."/>
            <person name="Ter-Hovhannisyan V."/>
            <person name="Tunlid A."/>
            <person name="Velagapudi R."/>
            <person name="Vision T.J."/>
            <person name="Zeng Q."/>
            <person name="Zolan M.E."/>
            <person name="Pukkila P.J."/>
        </authorList>
    </citation>
    <scope>NUCLEOTIDE SEQUENCE [LARGE SCALE GENOMIC DNA]</scope>
    <source>
        <strain evidence="2">Okayama-7 / 130 / ATCC MYA-4618 / FGSC 9003</strain>
    </source>
</reference>
<dbReference type="VEuPathDB" id="FungiDB:CC1G_05660"/>
<evidence type="ECO:0000313" key="1">
    <source>
        <dbReference type="EMBL" id="EAU90122.1"/>
    </source>
</evidence>
<dbReference type="AlphaFoldDB" id="A8N9T3"/>
<dbReference type="SUPFAM" id="SSF54427">
    <property type="entry name" value="NTF2-like"/>
    <property type="match status" value="1"/>
</dbReference>
<dbReference type="InParanoid" id="A8N9T3"/>
<name>A8N9T3_COPC7</name>
<keyword evidence="2" id="KW-1185">Reference proteome</keyword>
<evidence type="ECO:0008006" key="3">
    <source>
        <dbReference type="Google" id="ProtNLM"/>
    </source>
</evidence>
<dbReference type="KEGG" id="cci:CC1G_05660"/>
<gene>
    <name evidence="1" type="ORF">CC1G_05660</name>
</gene>
<dbReference type="InterPro" id="IPR032710">
    <property type="entry name" value="NTF2-like_dom_sf"/>
</dbReference>
<protein>
    <recommendedName>
        <fullName evidence="3">SnoaL-like domain-containing protein</fullName>
    </recommendedName>
</protein>
<comment type="caution">
    <text evidence="1">The sequence shown here is derived from an EMBL/GenBank/DDBJ whole genome shotgun (WGS) entry which is preliminary data.</text>
</comment>
<accession>A8N9T3</accession>
<organism evidence="1 2">
    <name type="scientific">Coprinopsis cinerea (strain Okayama-7 / 130 / ATCC MYA-4618 / FGSC 9003)</name>
    <name type="common">Inky cap fungus</name>
    <name type="synonym">Hormographiella aspergillata</name>
    <dbReference type="NCBI Taxonomy" id="240176"/>
    <lineage>
        <taxon>Eukaryota</taxon>
        <taxon>Fungi</taxon>
        <taxon>Dikarya</taxon>
        <taxon>Basidiomycota</taxon>
        <taxon>Agaricomycotina</taxon>
        <taxon>Agaricomycetes</taxon>
        <taxon>Agaricomycetidae</taxon>
        <taxon>Agaricales</taxon>
        <taxon>Agaricineae</taxon>
        <taxon>Psathyrellaceae</taxon>
        <taxon>Coprinopsis</taxon>
    </lineage>
</organism>
<dbReference type="GeneID" id="6008066"/>